<dbReference type="AlphaFoldDB" id="F7T213"/>
<evidence type="ECO:0000313" key="2">
    <source>
        <dbReference type="Proteomes" id="UP000004853"/>
    </source>
</evidence>
<dbReference type="Proteomes" id="UP000004853">
    <property type="component" value="Unassembled WGS sequence"/>
</dbReference>
<accession>F7T213</accession>
<reference evidence="1 2" key="1">
    <citation type="submission" date="2011-06" db="EMBL/GenBank/DDBJ databases">
        <authorList>
            <person name="Bador J."/>
            <person name="Amoureux L."/>
            <person name="Neuwirth C."/>
        </authorList>
    </citation>
    <scope>NUCLEOTIDE SEQUENCE [LARGE SCALE GENOMIC DNA]</scope>
    <source>
        <strain evidence="1 2">AXX-A</strain>
    </source>
</reference>
<proteinExistence type="predicted"/>
<gene>
    <name evidence="1" type="ORF">AXXA_14863</name>
</gene>
<dbReference type="EMBL" id="AFRQ01000055">
    <property type="protein sequence ID" value="EGP45638.1"/>
    <property type="molecule type" value="Genomic_DNA"/>
</dbReference>
<organism evidence="1 2">
    <name type="scientific">Achromobacter insuavis AXX-A</name>
    <dbReference type="NCBI Taxonomy" id="1003200"/>
    <lineage>
        <taxon>Bacteria</taxon>
        <taxon>Pseudomonadati</taxon>
        <taxon>Pseudomonadota</taxon>
        <taxon>Betaproteobacteria</taxon>
        <taxon>Burkholderiales</taxon>
        <taxon>Alcaligenaceae</taxon>
        <taxon>Achromobacter</taxon>
    </lineage>
</organism>
<comment type="caution">
    <text evidence="1">The sequence shown here is derived from an EMBL/GenBank/DDBJ whole genome shotgun (WGS) entry which is preliminary data.</text>
</comment>
<dbReference type="HOGENOM" id="CLU_3194780_0_0_4"/>
<protein>
    <submittedName>
        <fullName evidence="1">Uncharacterized protein</fullName>
    </submittedName>
</protein>
<evidence type="ECO:0000313" key="1">
    <source>
        <dbReference type="EMBL" id="EGP45638.1"/>
    </source>
</evidence>
<sequence>MIDANKDGLGPLPAATSVNAACADNADTTLASPASAPGGSATTLY</sequence>
<name>F7T213_9BURK</name>